<keyword evidence="4" id="KW-1185">Reference proteome</keyword>
<evidence type="ECO:0000313" key="3">
    <source>
        <dbReference type="EMBL" id="SEU24768.1"/>
    </source>
</evidence>
<keyword evidence="3" id="KW-0378">Hydrolase</keyword>
<dbReference type="AlphaFoldDB" id="A0A1I0KKW9"/>
<dbReference type="GO" id="GO:0019433">
    <property type="term" value="P:triglyceride catabolic process"/>
    <property type="evidence" value="ECO:0007669"/>
    <property type="project" value="TreeGrafter"/>
</dbReference>
<dbReference type="Gene3D" id="3.40.50.1110">
    <property type="entry name" value="SGNH hydrolase"/>
    <property type="match status" value="1"/>
</dbReference>
<dbReference type="InterPro" id="IPR037460">
    <property type="entry name" value="SEST-like"/>
</dbReference>
<gene>
    <name evidence="3" type="ORF">SAMN05421811_108161</name>
</gene>
<dbReference type="InterPro" id="IPR013830">
    <property type="entry name" value="SGNH_hydro"/>
</dbReference>
<evidence type="ECO:0000256" key="1">
    <source>
        <dbReference type="PIRSR" id="PIRSR637460-1"/>
    </source>
</evidence>
<dbReference type="RefSeq" id="WP_091085745.1">
    <property type="nucleotide sequence ID" value="NZ_FOHX01000008.1"/>
</dbReference>
<dbReference type="Pfam" id="PF13472">
    <property type="entry name" value="Lipase_GDSL_2"/>
    <property type="match status" value="1"/>
</dbReference>
<dbReference type="InterPro" id="IPR036514">
    <property type="entry name" value="SGNH_hydro_sf"/>
</dbReference>
<dbReference type="OrthoDB" id="5503950at2"/>
<accession>A0A1I0KKW9</accession>
<dbReference type="GO" id="GO:0004806">
    <property type="term" value="F:triacylglycerol lipase activity"/>
    <property type="evidence" value="ECO:0007669"/>
    <property type="project" value="TreeGrafter"/>
</dbReference>
<feature type="active site" evidence="1">
    <location>
        <position position="258"/>
    </location>
</feature>
<dbReference type="Proteomes" id="UP000199361">
    <property type="component" value="Unassembled WGS sequence"/>
</dbReference>
<protein>
    <submittedName>
        <fullName evidence="3">GDSL-like Lipase/Acylhydrolase family protein</fullName>
    </submittedName>
</protein>
<organism evidence="3 4">
    <name type="scientific">Nonomuraea wenchangensis</name>
    <dbReference type="NCBI Taxonomy" id="568860"/>
    <lineage>
        <taxon>Bacteria</taxon>
        <taxon>Bacillati</taxon>
        <taxon>Actinomycetota</taxon>
        <taxon>Actinomycetes</taxon>
        <taxon>Streptosporangiales</taxon>
        <taxon>Streptosporangiaceae</taxon>
        <taxon>Nonomuraea</taxon>
    </lineage>
</organism>
<feature type="domain" description="SGNH hydrolase-type esterase" evidence="2">
    <location>
        <begin position="21"/>
        <end position="265"/>
    </location>
</feature>
<feature type="active site" description="Nucleophile" evidence="1">
    <location>
        <position position="25"/>
    </location>
</feature>
<dbReference type="SUPFAM" id="SSF52266">
    <property type="entry name" value="SGNH hydrolase"/>
    <property type="match status" value="1"/>
</dbReference>
<dbReference type="EMBL" id="FOHX01000008">
    <property type="protein sequence ID" value="SEU24768.1"/>
    <property type="molecule type" value="Genomic_DNA"/>
</dbReference>
<proteinExistence type="predicted"/>
<dbReference type="PANTHER" id="PTHR37981:SF1">
    <property type="entry name" value="SGNH HYDROLASE-TYPE ESTERASE DOMAIN-CONTAINING PROTEIN"/>
    <property type="match status" value="1"/>
</dbReference>
<reference evidence="3 4" key="1">
    <citation type="submission" date="2016-10" db="EMBL/GenBank/DDBJ databases">
        <authorList>
            <person name="de Groot N.N."/>
        </authorList>
    </citation>
    <scope>NUCLEOTIDE SEQUENCE [LARGE SCALE GENOMIC DNA]</scope>
    <source>
        <strain evidence="3 4">CGMCC 4.5598</strain>
    </source>
</reference>
<dbReference type="PANTHER" id="PTHR37981">
    <property type="entry name" value="LIPASE 2"/>
    <property type="match status" value="1"/>
</dbReference>
<name>A0A1I0KKW9_9ACTN</name>
<sequence length="285" mass="29418">MTQADEANATRPITAGARYVALGSSFAAGPGIAPIVERRAGRSGRNYAHQVAGALSLRLTDVSFSGATTVDVLEGRRGTPAQIEAVTSGTALVTITVGGNDLGYIGGLIAAGAADATARRLGRISRRAARWVRGRVSLEVDGQSVEAAERAMTAVGQAVRRRAPAARVLFVDYLPVAGSHERAGVPAPRLPLTPGELGQVTRTAELLSRAFATAAERSGSELVRASAAGLDHGPLSPDPWVTGYEGSLLRRGAAVPYHPTLAGMTAVARLIVEHLREPGPAQPAS</sequence>
<dbReference type="CDD" id="cd01823">
    <property type="entry name" value="SEST_like"/>
    <property type="match status" value="1"/>
</dbReference>
<dbReference type="STRING" id="568860.SAMN05421811_108161"/>
<evidence type="ECO:0000259" key="2">
    <source>
        <dbReference type="Pfam" id="PF13472"/>
    </source>
</evidence>
<evidence type="ECO:0000313" key="4">
    <source>
        <dbReference type="Proteomes" id="UP000199361"/>
    </source>
</evidence>